<evidence type="ECO:0000313" key="3">
    <source>
        <dbReference type="Proteomes" id="UP000323567"/>
    </source>
</evidence>
<dbReference type="Pfam" id="PF11459">
    <property type="entry name" value="AbiEi_3"/>
    <property type="match status" value="1"/>
</dbReference>
<dbReference type="AlphaFoldDB" id="A0A5B3FU87"/>
<name>A0A5B3FU87_9BACT</name>
<dbReference type="InterPro" id="IPR021561">
    <property type="entry name" value="AbiEi_3"/>
</dbReference>
<dbReference type="EMBL" id="VVXK01000042">
    <property type="protein sequence ID" value="KAA2364412.1"/>
    <property type="molecule type" value="Genomic_DNA"/>
</dbReference>
<feature type="domain" description="Transcriptional regulator AbiEi antitoxin N-terminal" evidence="1">
    <location>
        <begin position="11"/>
        <end position="102"/>
    </location>
</feature>
<protein>
    <recommendedName>
        <fullName evidence="1">Transcriptional regulator AbiEi antitoxin N-terminal domain-containing protein</fullName>
    </recommendedName>
</protein>
<evidence type="ECO:0000259" key="1">
    <source>
        <dbReference type="Pfam" id="PF17194"/>
    </source>
</evidence>
<accession>A0A5B3FU87</accession>
<sequence length="260" mass="29756">MYICTMSTTSQTKINQLLQSLPPGAVYLSSWMKLKNISNDLQHRYIKSAWLTPIGTGAMIRTGDTPTLYGAMYSLNTQADKHLTIGAMSALEIHGYSHYLPMGRPTVSLSAPQKEYLPLWFRKYDWGVTLWLFTTEIFNSDTGITTTRQGVFELPISTPERAFMECLHLAPQYYDITDLYYVMEMLSILPPKNVQRLLEECRSVKVKRLFLFMAEKARHAWFEALDLDRIDLGSGKRVITKGGVYDKKHQITIPAELKND</sequence>
<gene>
    <name evidence="2" type="ORF">F2Y13_15470</name>
</gene>
<organism evidence="2 3">
    <name type="scientific">Alistipes shahii</name>
    <dbReference type="NCBI Taxonomy" id="328814"/>
    <lineage>
        <taxon>Bacteria</taxon>
        <taxon>Pseudomonadati</taxon>
        <taxon>Bacteroidota</taxon>
        <taxon>Bacteroidia</taxon>
        <taxon>Bacteroidales</taxon>
        <taxon>Rikenellaceae</taxon>
        <taxon>Alistipes</taxon>
    </lineage>
</organism>
<dbReference type="Pfam" id="PF17194">
    <property type="entry name" value="AbiEi_3_N"/>
    <property type="match status" value="1"/>
</dbReference>
<comment type="caution">
    <text evidence="2">The sequence shown here is derived from an EMBL/GenBank/DDBJ whole genome shotgun (WGS) entry which is preliminary data.</text>
</comment>
<evidence type="ECO:0000313" key="2">
    <source>
        <dbReference type="EMBL" id="KAA2364412.1"/>
    </source>
</evidence>
<dbReference type="Proteomes" id="UP000323567">
    <property type="component" value="Unassembled WGS sequence"/>
</dbReference>
<proteinExistence type="predicted"/>
<reference evidence="2 3" key="1">
    <citation type="journal article" date="2019" name="Nat. Med.">
        <title>A library of human gut bacterial isolates paired with longitudinal multiomics data enables mechanistic microbiome research.</title>
        <authorList>
            <person name="Poyet M."/>
            <person name="Groussin M."/>
            <person name="Gibbons S.M."/>
            <person name="Avila-Pacheco J."/>
            <person name="Jiang X."/>
            <person name="Kearney S.M."/>
            <person name="Perrotta A.R."/>
            <person name="Berdy B."/>
            <person name="Zhao S."/>
            <person name="Lieberman T.D."/>
            <person name="Swanson P.K."/>
            <person name="Smith M."/>
            <person name="Roesemann S."/>
            <person name="Alexander J.E."/>
            <person name="Rich S.A."/>
            <person name="Livny J."/>
            <person name="Vlamakis H."/>
            <person name="Clish C."/>
            <person name="Bullock K."/>
            <person name="Deik A."/>
            <person name="Scott J."/>
            <person name="Pierce K.A."/>
            <person name="Xavier R.J."/>
            <person name="Alm E.J."/>
        </authorList>
    </citation>
    <scope>NUCLEOTIDE SEQUENCE [LARGE SCALE GENOMIC DNA]</scope>
    <source>
        <strain evidence="2 3">BIOML-A2</strain>
    </source>
</reference>
<dbReference type="InterPro" id="IPR033455">
    <property type="entry name" value="AbiEi_3_N"/>
</dbReference>